<reference evidence="4 5" key="1">
    <citation type="submission" date="2019-07" db="EMBL/GenBank/DDBJ databases">
        <title>Genomic Encyclopedia of Type Strains, Phase I: the one thousand microbial genomes (KMG-I) project.</title>
        <authorList>
            <person name="Kyrpides N."/>
        </authorList>
    </citation>
    <scope>NUCLEOTIDE SEQUENCE [LARGE SCALE GENOMIC DNA]</scope>
    <source>
        <strain evidence="4 5">DSM 6562</strain>
    </source>
</reference>
<dbReference type="InterPro" id="IPR003593">
    <property type="entry name" value="AAA+_ATPase"/>
</dbReference>
<evidence type="ECO:0000256" key="2">
    <source>
        <dbReference type="ARBA" id="ARBA00022840"/>
    </source>
</evidence>
<keyword evidence="5" id="KW-1185">Reference proteome</keyword>
<protein>
    <submittedName>
        <fullName evidence="4">ABC-2 type transport system ATP-binding protein</fullName>
    </submittedName>
</protein>
<dbReference type="InterPro" id="IPR027417">
    <property type="entry name" value="P-loop_NTPase"/>
</dbReference>
<evidence type="ECO:0000313" key="4">
    <source>
        <dbReference type="EMBL" id="TYO93315.1"/>
    </source>
</evidence>
<dbReference type="RefSeq" id="WP_166512688.1">
    <property type="nucleotide sequence ID" value="NZ_VNHM01000020.1"/>
</dbReference>
<dbReference type="CDD" id="cd03230">
    <property type="entry name" value="ABC_DR_subfamily_A"/>
    <property type="match status" value="1"/>
</dbReference>
<dbReference type="PROSITE" id="PS50893">
    <property type="entry name" value="ABC_TRANSPORTER_2"/>
    <property type="match status" value="1"/>
</dbReference>
<gene>
    <name evidence="4" type="ORF">LX24_02755</name>
</gene>
<dbReference type="SMART" id="SM00382">
    <property type="entry name" value="AAA"/>
    <property type="match status" value="1"/>
</dbReference>
<dbReference type="PANTHER" id="PTHR43038:SF3">
    <property type="entry name" value="ABC TRANSPORTER G FAMILY MEMBER 20 ISOFORM X1"/>
    <property type="match status" value="1"/>
</dbReference>
<dbReference type="SUPFAM" id="SSF52540">
    <property type="entry name" value="P-loop containing nucleoside triphosphate hydrolases"/>
    <property type="match status" value="1"/>
</dbReference>
<evidence type="ECO:0000313" key="5">
    <source>
        <dbReference type="Proteomes" id="UP000323166"/>
    </source>
</evidence>
<organism evidence="4 5">
    <name type="scientific">Desulfallas thermosapovorans DSM 6562</name>
    <dbReference type="NCBI Taxonomy" id="1121431"/>
    <lineage>
        <taxon>Bacteria</taxon>
        <taxon>Bacillati</taxon>
        <taxon>Bacillota</taxon>
        <taxon>Clostridia</taxon>
        <taxon>Eubacteriales</taxon>
        <taxon>Desulfallaceae</taxon>
        <taxon>Desulfallas</taxon>
    </lineage>
</organism>
<evidence type="ECO:0000259" key="3">
    <source>
        <dbReference type="PROSITE" id="PS50893"/>
    </source>
</evidence>
<keyword evidence="2 4" id="KW-0067">ATP-binding</keyword>
<proteinExistence type="predicted"/>
<evidence type="ECO:0000256" key="1">
    <source>
        <dbReference type="ARBA" id="ARBA00022741"/>
    </source>
</evidence>
<dbReference type="GO" id="GO:0005524">
    <property type="term" value="F:ATP binding"/>
    <property type="evidence" value="ECO:0007669"/>
    <property type="project" value="UniProtKB-KW"/>
</dbReference>
<feature type="domain" description="ABC transporter" evidence="3">
    <location>
        <begin position="2"/>
        <end position="231"/>
    </location>
</feature>
<dbReference type="InterPro" id="IPR003439">
    <property type="entry name" value="ABC_transporter-like_ATP-bd"/>
</dbReference>
<comment type="caution">
    <text evidence="4">The sequence shown here is derived from an EMBL/GenBank/DDBJ whole genome shotgun (WGS) entry which is preliminary data.</text>
</comment>
<dbReference type="Pfam" id="PF00005">
    <property type="entry name" value="ABC_tran"/>
    <property type="match status" value="1"/>
</dbReference>
<dbReference type="AlphaFoldDB" id="A0A5S4ZQ50"/>
<keyword evidence="1" id="KW-0547">Nucleotide-binding</keyword>
<dbReference type="Gene3D" id="3.40.50.300">
    <property type="entry name" value="P-loop containing nucleotide triphosphate hydrolases"/>
    <property type="match status" value="1"/>
</dbReference>
<dbReference type="GO" id="GO:0016887">
    <property type="term" value="F:ATP hydrolysis activity"/>
    <property type="evidence" value="ECO:0007669"/>
    <property type="project" value="InterPro"/>
</dbReference>
<accession>A0A5S4ZQ50</accession>
<dbReference type="EMBL" id="VNHM01000020">
    <property type="protein sequence ID" value="TYO93315.1"/>
    <property type="molecule type" value="Genomic_DNA"/>
</dbReference>
<name>A0A5S4ZQ50_9FIRM</name>
<dbReference type="PANTHER" id="PTHR43038">
    <property type="entry name" value="ATP-BINDING CASSETTE, SUB-FAMILY H, MEMBER 1"/>
    <property type="match status" value="1"/>
</dbReference>
<sequence length="326" mass="36085">MIKVEKLGKDFGHITAVYEVTIDVFAGNIFGLVGPDGAGKTTLLRVICGLIVPDRGQVLWAQAAGGQGKRGNGVVLGYMPQRFSLYGDLTVMENINFFGALYKLKRPVIRERADEILEMTGLLPFKDRLADNLSGGMKQKLALTCALVNRPALLVLDEPTYGVDPQSRKEFWRILYRLNKQGMTIIVSTPYMDEAELCTRVAFMNKGRVVAVDSPSRLKSNFPYQVLEVRVETRRAGPVGDVPPQSRGGDDFPYNRHIGLFSDLPGVVYVSLYGDKYRVVVEDGEAARRAMENRLAEKGINAGLYCTEINPTMEDVFIALAEKGVE</sequence>
<dbReference type="Proteomes" id="UP000323166">
    <property type="component" value="Unassembled WGS sequence"/>
</dbReference>